<sequence>MALININDLQREADLADINCTTCMSTNCDCNELVGDPDGV</sequence>
<evidence type="ECO:0000313" key="1">
    <source>
        <dbReference type="EMBL" id="CAB4160757.1"/>
    </source>
</evidence>
<protein>
    <submittedName>
        <fullName evidence="1">Uncharacterized protein</fullName>
    </submittedName>
</protein>
<organism evidence="1">
    <name type="scientific">uncultured Caudovirales phage</name>
    <dbReference type="NCBI Taxonomy" id="2100421"/>
    <lineage>
        <taxon>Viruses</taxon>
        <taxon>Duplodnaviria</taxon>
        <taxon>Heunggongvirae</taxon>
        <taxon>Uroviricota</taxon>
        <taxon>Caudoviricetes</taxon>
        <taxon>Peduoviridae</taxon>
        <taxon>Maltschvirus</taxon>
        <taxon>Maltschvirus maltsch</taxon>
    </lineage>
</organism>
<reference evidence="1" key="1">
    <citation type="submission" date="2020-04" db="EMBL/GenBank/DDBJ databases">
        <authorList>
            <person name="Chiriac C."/>
            <person name="Salcher M."/>
            <person name="Ghai R."/>
            <person name="Kavagutti S V."/>
        </authorList>
    </citation>
    <scope>NUCLEOTIDE SEQUENCE</scope>
</reference>
<dbReference type="EMBL" id="LR796708">
    <property type="protein sequence ID" value="CAB4160757.1"/>
    <property type="molecule type" value="Genomic_DNA"/>
</dbReference>
<proteinExistence type="predicted"/>
<name>A0A6J5NP85_9CAUD</name>
<accession>A0A6J5NP85</accession>
<gene>
    <name evidence="1" type="ORF">UFOVP772_9</name>
</gene>